<evidence type="ECO:0000313" key="2">
    <source>
        <dbReference type="EMBL" id="KAJ5311481.1"/>
    </source>
</evidence>
<name>A0A9W9PU46_9EURO</name>
<evidence type="ECO:0000256" key="1">
    <source>
        <dbReference type="SAM" id="MobiDB-lite"/>
    </source>
</evidence>
<reference evidence="2" key="1">
    <citation type="submission" date="2022-12" db="EMBL/GenBank/DDBJ databases">
        <authorList>
            <person name="Petersen C."/>
        </authorList>
    </citation>
    <scope>NUCLEOTIDE SEQUENCE</scope>
    <source>
        <strain evidence="2">IBT 21472</strain>
    </source>
</reference>
<keyword evidence="3" id="KW-1185">Reference proteome</keyword>
<protein>
    <submittedName>
        <fullName evidence="2">Uncharacterized protein</fullName>
    </submittedName>
</protein>
<comment type="caution">
    <text evidence="2">The sequence shown here is derived from an EMBL/GenBank/DDBJ whole genome shotgun (WGS) entry which is preliminary data.</text>
</comment>
<feature type="region of interest" description="Disordered" evidence="1">
    <location>
        <begin position="258"/>
        <end position="338"/>
    </location>
</feature>
<feature type="compositionally biased region" description="Polar residues" evidence="1">
    <location>
        <begin position="216"/>
        <end position="229"/>
    </location>
</feature>
<feature type="region of interest" description="Disordered" evidence="1">
    <location>
        <begin position="357"/>
        <end position="431"/>
    </location>
</feature>
<feature type="compositionally biased region" description="Low complexity" evidence="1">
    <location>
        <begin position="275"/>
        <end position="288"/>
    </location>
</feature>
<feature type="compositionally biased region" description="Acidic residues" evidence="1">
    <location>
        <begin position="193"/>
        <end position="202"/>
    </location>
</feature>
<dbReference type="Proteomes" id="UP001147746">
    <property type="component" value="Unassembled WGS sequence"/>
</dbReference>
<sequence>MMRSRDPRIRQRINQISHNLESANESAQEGLYTFAQNYLSPCLESVGSCFQVCTAPCLPTREDHLRRRRRGRAEANFDFYDDWDNEEADETLLGWGTGELDRLLAGSGLTRGGAEQPHRPRRMSYGTRHTRRKSVHIPDNRSDPTVIPSSSLIGFLERFPWRFGAKGVKYRPSAADLQEHPGGSHRHAHEDEPLMETSEDEAGLISYSPNGRDRSATQSSRGTYNSLSSRGDLLPSDDEEDAVPLDDEFALVFGRRGTGLESDDMSGTKVEMVRSASGTSSLGGASSQKSKRKNKKKKRVSTQSSMSPAEDAHSFDKPSIADLKIEEEGAAGEEDAAIERKRLAAHELALKRGLNRAKADMAAPSHAKDQTTELFVNPAFSPTDENPPPGHARNSSDSSVRRYSIDRTEPFPPFAVSASSLPQGSPGSAALSLKSGFVKADQIQGNGDQDIDAPH</sequence>
<feature type="compositionally biased region" description="Polar residues" evidence="1">
    <location>
        <begin position="417"/>
        <end position="426"/>
    </location>
</feature>
<dbReference type="EMBL" id="JAPZBO010000007">
    <property type="protein sequence ID" value="KAJ5311481.1"/>
    <property type="molecule type" value="Genomic_DNA"/>
</dbReference>
<feature type="region of interest" description="Disordered" evidence="1">
    <location>
        <begin position="108"/>
        <end position="143"/>
    </location>
</feature>
<proteinExistence type="predicted"/>
<feature type="compositionally biased region" description="Basic and acidic residues" evidence="1">
    <location>
        <begin position="399"/>
        <end position="409"/>
    </location>
</feature>
<accession>A0A9W9PU46</accession>
<reference evidence="2" key="2">
    <citation type="journal article" date="2023" name="IMA Fungus">
        <title>Comparative genomic study of the Penicillium genus elucidates a diverse pangenome and 15 lateral gene transfer events.</title>
        <authorList>
            <person name="Petersen C."/>
            <person name="Sorensen T."/>
            <person name="Nielsen M.R."/>
            <person name="Sondergaard T.E."/>
            <person name="Sorensen J.L."/>
            <person name="Fitzpatrick D.A."/>
            <person name="Frisvad J.C."/>
            <person name="Nielsen K.L."/>
        </authorList>
    </citation>
    <scope>NUCLEOTIDE SEQUENCE</scope>
    <source>
        <strain evidence="2">IBT 21472</strain>
    </source>
</reference>
<gene>
    <name evidence="2" type="ORF">N7476_007341</name>
</gene>
<organism evidence="2 3">
    <name type="scientific">Penicillium atrosanguineum</name>
    <dbReference type="NCBI Taxonomy" id="1132637"/>
    <lineage>
        <taxon>Eukaryota</taxon>
        <taxon>Fungi</taxon>
        <taxon>Dikarya</taxon>
        <taxon>Ascomycota</taxon>
        <taxon>Pezizomycotina</taxon>
        <taxon>Eurotiomycetes</taxon>
        <taxon>Eurotiomycetidae</taxon>
        <taxon>Eurotiales</taxon>
        <taxon>Aspergillaceae</taxon>
        <taxon>Penicillium</taxon>
    </lineage>
</organism>
<dbReference type="AlphaFoldDB" id="A0A9W9PU46"/>
<feature type="compositionally biased region" description="Basic residues" evidence="1">
    <location>
        <begin position="289"/>
        <end position="300"/>
    </location>
</feature>
<evidence type="ECO:0000313" key="3">
    <source>
        <dbReference type="Proteomes" id="UP001147746"/>
    </source>
</evidence>
<feature type="region of interest" description="Disordered" evidence="1">
    <location>
        <begin position="175"/>
        <end position="241"/>
    </location>
</feature>